<comment type="caution">
    <text evidence="1">The sequence shown here is derived from an EMBL/GenBank/DDBJ whole genome shotgun (WGS) entry which is preliminary data.</text>
</comment>
<proteinExistence type="predicted"/>
<keyword evidence="2" id="KW-1185">Reference proteome</keyword>
<organism evidence="1 2">
    <name type="scientific">Paenibacillus lignilyticus</name>
    <dbReference type="NCBI Taxonomy" id="1172615"/>
    <lineage>
        <taxon>Bacteria</taxon>
        <taxon>Bacillati</taxon>
        <taxon>Bacillota</taxon>
        <taxon>Bacilli</taxon>
        <taxon>Bacillales</taxon>
        <taxon>Paenibacillaceae</taxon>
        <taxon>Paenibacillus</taxon>
    </lineage>
</organism>
<evidence type="ECO:0000313" key="2">
    <source>
        <dbReference type="Proteomes" id="UP000673394"/>
    </source>
</evidence>
<dbReference type="EMBL" id="JAGKSP010000002">
    <property type="protein sequence ID" value="MBP3962495.1"/>
    <property type="molecule type" value="Genomic_DNA"/>
</dbReference>
<reference evidence="1 2" key="1">
    <citation type="submission" date="2021-04" db="EMBL/GenBank/DDBJ databases">
        <title>Paenibacillus sp. DLE-14 whole genome sequence.</title>
        <authorList>
            <person name="Ham Y.J."/>
        </authorList>
    </citation>
    <scope>NUCLEOTIDE SEQUENCE [LARGE SCALE GENOMIC DNA]</scope>
    <source>
        <strain evidence="1 2">DLE-14</strain>
    </source>
</reference>
<name>A0ABS5CAL5_9BACL</name>
<evidence type="ECO:0000313" key="1">
    <source>
        <dbReference type="EMBL" id="MBP3962495.1"/>
    </source>
</evidence>
<accession>A0ABS5CAL5</accession>
<protein>
    <submittedName>
        <fullName evidence="1">Uncharacterized protein</fullName>
    </submittedName>
</protein>
<dbReference type="RefSeq" id="WP_210656736.1">
    <property type="nucleotide sequence ID" value="NZ_JAGKSP010000002.1"/>
</dbReference>
<dbReference type="Proteomes" id="UP000673394">
    <property type="component" value="Unassembled WGS sequence"/>
</dbReference>
<gene>
    <name evidence="1" type="ORF">I8J30_07220</name>
</gene>
<sequence length="65" mass="6690">MQQERLGAEAQLKLHPRQERLGAEGGVGHLTASEVTVTSLSLLANFSGPTTVTVTSLSLAAAISS</sequence>